<dbReference type="Gene3D" id="3.20.20.70">
    <property type="entry name" value="Aldolase class I"/>
    <property type="match status" value="1"/>
</dbReference>
<dbReference type="Proteomes" id="UP001329825">
    <property type="component" value="Chromosome 7"/>
</dbReference>
<dbReference type="PROSITE" id="PS50255">
    <property type="entry name" value="CYTOCHROME_B5_2"/>
    <property type="match status" value="1"/>
</dbReference>
<dbReference type="PANTHER" id="PTHR10578">
    <property type="entry name" value="S -2-HYDROXY-ACID OXIDASE-RELATED"/>
    <property type="match status" value="1"/>
</dbReference>
<sequence length="541" mass="59537">MLLRSATTRWARACVQNSRRYYGTHHETRSLRIGTTTTLVALLATGYTAHSCFNRAIRLEEDMAMDTASRLISFQEVQKHTSKGDCWVVINGNVYDVTEFLSQHPGGEAIILKNAGKDATRIFTPLHPPDALDILDESQKLGPVDPLTVPELEAPEVTEEDRKIEAARKRLPPVDAMVLLQDFEEWGERVLTGTAWAYYRSAADSENTFTENRDAFRRYWLRPRILRKVGSGSTRTSFVGIETESPFFISPAAMAKLGHPLGELNITRAAGRLGLVQGISANASCGLDELMEARVDGQKVIYQIYLNKDRKASEALLRKVEQLKPAAVMFTVDVAWQSKRTLDVRAKHIPVDVNADTSTPRSKAPLGVSEAIGGYQDSNLSWDDIDFIRKHISAPIIVKGVQSIQDVEMCIQAGVQGVLLSNHGGRSCDYAPAPIDILYEMRCLQPDLFNHIDVMIDGGIRTGADVVKALALGAKAVGIGRPILYANGTHGQEGVERVCEILQEEITNTMRNTGATKISELVPEMCGPAGPWVGSNRPPYA</sequence>
<dbReference type="Pfam" id="PF01070">
    <property type="entry name" value="FMN_dh"/>
    <property type="match status" value="1"/>
</dbReference>
<evidence type="ECO:0000313" key="5">
    <source>
        <dbReference type="EMBL" id="WRT68158.1"/>
    </source>
</evidence>
<feature type="domain" description="Cytochrome b5 heme-binding" evidence="3">
    <location>
        <begin position="69"/>
        <end position="145"/>
    </location>
</feature>
<proteinExistence type="predicted"/>
<gene>
    <name evidence="5" type="ORF">IL334_005133</name>
</gene>
<dbReference type="InterPro" id="IPR036400">
    <property type="entry name" value="Cyt_B5-like_heme/steroid_sf"/>
</dbReference>
<dbReference type="SMART" id="SM01117">
    <property type="entry name" value="Cyt-b5"/>
    <property type="match status" value="1"/>
</dbReference>
<dbReference type="InterPro" id="IPR001199">
    <property type="entry name" value="Cyt_B5-like_heme/steroid-bd"/>
</dbReference>
<dbReference type="EMBL" id="CP141887">
    <property type="protein sequence ID" value="WRT68158.1"/>
    <property type="molecule type" value="Genomic_DNA"/>
</dbReference>
<dbReference type="PROSITE" id="PS51349">
    <property type="entry name" value="FMN_HYDROXY_ACID_DH_2"/>
    <property type="match status" value="1"/>
</dbReference>
<dbReference type="InterPro" id="IPR000262">
    <property type="entry name" value="FMN-dep_DH"/>
</dbReference>
<dbReference type="GeneID" id="87957264"/>
<dbReference type="Pfam" id="PF00173">
    <property type="entry name" value="Cyt-b5"/>
    <property type="match status" value="1"/>
</dbReference>
<keyword evidence="2" id="KW-0560">Oxidoreductase</keyword>
<reference evidence="5 6" key="1">
    <citation type="submission" date="2024-01" db="EMBL/GenBank/DDBJ databases">
        <title>Comparative genomics of Cryptococcus and Kwoniella reveals pathogenesis evolution and contrasting modes of karyotype evolution via chromosome fusion or intercentromeric recombination.</title>
        <authorList>
            <person name="Coelho M.A."/>
            <person name="David-Palma M."/>
            <person name="Shea T."/>
            <person name="Bowers K."/>
            <person name="McGinley-Smith S."/>
            <person name="Mohammad A.W."/>
            <person name="Gnirke A."/>
            <person name="Yurkov A.M."/>
            <person name="Nowrousian M."/>
            <person name="Sun S."/>
            <person name="Cuomo C.A."/>
            <person name="Heitman J."/>
        </authorList>
    </citation>
    <scope>NUCLEOTIDE SEQUENCE [LARGE SCALE GENOMIC DNA]</scope>
    <source>
        <strain evidence="5">CBS 11374</strain>
    </source>
</reference>
<dbReference type="SUPFAM" id="SSF51395">
    <property type="entry name" value="FMN-linked oxidoreductases"/>
    <property type="match status" value="1"/>
</dbReference>
<feature type="domain" description="FMN hydroxy acid dehydrogenase" evidence="4">
    <location>
        <begin position="172"/>
        <end position="531"/>
    </location>
</feature>
<dbReference type="InterPro" id="IPR037396">
    <property type="entry name" value="FMN_HAD"/>
</dbReference>
<evidence type="ECO:0000313" key="6">
    <source>
        <dbReference type="Proteomes" id="UP001329825"/>
    </source>
</evidence>
<protein>
    <recommendedName>
        <fullName evidence="7">L-mandelate dehydrogenase</fullName>
    </recommendedName>
</protein>
<accession>A0ABZ1D2W6</accession>
<organism evidence="5 6">
    <name type="scientific">Kwoniella shivajii</name>
    <dbReference type="NCBI Taxonomy" id="564305"/>
    <lineage>
        <taxon>Eukaryota</taxon>
        <taxon>Fungi</taxon>
        <taxon>Dikarya</taxon>
        <taxon>Basidiomycota</taxon>
        <taxon>Agaricomycotina</taxon>
        <taxon>Tremellomycetes</taxon>
        <taxon>Tremellales</taxon>
        <taxon>Cryptococcaceae</taxon>
        <taxon>Kwoniella</taxon>
    </lineage>
</organism>
<evidence type="ECO:0000259" key="4">
    <source>
        <dbReference type="PROSITE" id="PS51349"/>
    </source>
</evidence>
<dbReference type="PANTHER" id="PTHR10578:SF101">
    <property type="entry name" value="L-LACTATE DEHYDROGENASE (CYTOCHROME B2)"/>
    <property type="match status" value="1"/>
</dbReference>
<dbReference type="Gene3D" id="3.10.120.10">
    <property type="entry name" value="Cytochrome b5-like heme/steroid binding domain"/>
    <property type="match status" value="1"/>
</dbReference>
<evidence type="ECO:0000256" key="1">
    <source>
        <dbReference type="ARBA" id="ARBA00001917"/>
    </source>
</evidence>
<evidence type="ECO:0000259" key="3">
    <source>
        <dbReference type="PROSITE" id="PS50255"/>
    </source>
</evidence>
<evidence type="ECO:0008006" key="7">
    <source>
        <dbReference type="Google" id="ProtNLM"/>
    </source>
</evidence>
<dbReference type="InterPro" id="IPR013785">
    <property type="entry name" value="Aldolase_TIM"/>
</dbReference>
<comment type="cofactor">
    <cofactor evidence="1">
        <name>FMN</name>
        <dbReference type="ChEBI" id="CHEBI:58210"/>
    </cofactor>
</comment>
<dbReference type="InterPro" id="IPR037458">
    <property type="entry name" value="L-MDH/L-LDH_FMN-bd"/>
</dbReference>
<dbReference type="CDD" id="cd02922">
    <property type="entry name" value="FCB2_FMN"/>
    <property type="match status" value="1"/>
</dbReference>
<dbReference type="SUPFAM" id="SSF55856">
    <property type="entry name" value="Cytochrome b5-like heme/steroid binding domain"/>
    <property type="match status" value="1"/>
</dbReference>
<dbReference type="PRINTS" id="PR00363">
    <property type="entry name" value="CYTOCHROMEB5"/>
</dbReference>
<evidence type="ECO:0000256" key="2">
    <source>
        <dbReference type="ARBA" id="ARBA00023002"/>
    </source>
</evidence>
<dbReference type="RefSeq" id="XP_062792898.1">
    <property type="nucleotide sequence ID" value="XM_062936847.1"/>
</dbReference>
<keyword evidence="6" id="KW-1185">Reference proteome</keyword>
<name>A0ABZ1D2W6_9TREE</name>